<protein>
    <submittedName>
        <fullName evidence="2">Uncharacterized protein</fullName>
    </submittedName>
</protein>
<dbReference type="Proteomes" id="UP000612055">
    <property type="component" value="Unassembled WGS sequence"/>
</dbReference>
<name>A0A835XPT7_9CHLO</name>
<dbReference type="EMBL" id="JAEHOE010000142">
    <property type="protein sequence ID" value="KAG2484805.1"/>
    <property type="molecule type" value="Genomic_DNA"/>
</dbReference>
<keyword evidence="3" id="KW-1185">Reference proteome</keyword>
<gene>
    <name evidence="2" type="ORF">HYH03_016457</name>
</gene>
<sequence length="150" mass="16011">MSAIREHAAGGRRGPSRQEFTSMAVSDREVALRTSASHEGAIGGSDPLLHLSWSAPVIQAAADAGHTDASIPALEATLVAAGGQRIADGLFQFVDGNSLHQAILALYRAHPWLRSDDPSHPGQAVAEPCVEVNWTHRGRIGFAHLAYFWI</sequence>
<evidence type="ECO:0000313" key="3">
    <source>
        <dbReference type="Proteomes" id="UP000612055"/>
    </source>
</evidence>
<evidence type="ECO:0000313" key="2">
    <source>
        <dbReference type="EMBL" id="KAG2484805.1"/>
    </source>
</evidence>
<dbReference type="AlphaFoldDB" id="A0A835XPT7"/>
<reference evidence="2" key="1">
    <citation type="journal article" date="2020" name="bioRxiv">
        <title>Comparative genomics of Chlamydomonas.</title>
        <authorList>
            <person name="Craig R.J."/>
            <person name="Hasan A.R."/>
            <person name="Ness R.W."/>
            <person name="Keightley P.D."/>
        </authorList>
    </citation>
    <scope>NUCLEOTIDE SEQUENCE</scope>
    <source>
        <strain evidence="2">CCAP 11/70</strain>
    </source>
</reference>
<evidence type="ECO:0000256" key="1">
    <source>
        <dbReference type="SAM" id="MobiDB-lite"/>
    </source>
</evidence>
<comment type="caution">
    <text evidence="2">The sequence shown here is derived from an EMBL/GenBank/DDBJ whole genome shotgun (WGS) entry which is preliminary data.</text>
</comment>
<organism evidence="2 3">
    <name type="scientific">Edaphochlamys debaryana</name>
    <dbReference type="NCBI Taxonomy" id="47281"/>
    <lineage>
        <taxon>Eukaryota</taxon>
        <taxon>Viridiplantae</taxon>
        <taxon>Chlorophyta</taxon>
        <taxon>core chlorophytes</taxon>
        <taxon>Chlorophyceae</taxon>
        <taxon>CS clade</taxon>
        <taxon>Chlamydomonadales</taxon>
        <taxon>Chlamydomonadales incertae sedis</taxon>
        <taxon>Edaphochlamys</taxon>
    </lineage>
</organism>
<accession>A0A835XPT7</accession>
<feature type="region of interest" description="Disordered" evidence="1">
    <location>
        <begin position="1"/>
        <end position="21"/>
    </location>
</feature>
<proteinExistence type="predicted"/>